<dbReference type="EMBL" id="NBNE01021043">
    <property type="protein sequence ID" value="OWY91113.1"/>
    <property type="molecule type" value="Genomic_DNA"/>
</dbReference>
<sequence length="53" mass="6268">MMLEQQVLEAKNLKRILKRRTRIEVRMVCRNPDIVSIISDLTLCTDDGEYAWC</sequence>
<reference evidence="2" key="1">
    <citation type="submission" date="2017-03" db="EMBL/GenBank/DDBJ databases">
        <title>Phytopthora megakarya and P. palmivora, two closely related causual agents of cacao black pod achieved similar genome size and gene model numbers by different mechanisms.</title>
        <authorList>
            <person name="Ali S."/>
            <person name="Shao J."/>
            <person name="Larry D.J."/>
            <person name="Kronmiller B."/>
            <person name="Shen D."/>
            <person name="Strem M.D."/>
            <person name="Melnick R.L."/>
            <person name="Guiltinan M.J."/>
            <person name="Tyler B.M."/>
            <person name="Meinhardt L.W."/>
            <person name="Bailey B.A."/>
        </authorList>
    </citation>
    <scope>NUCLEOTIDE SEQUENCE [LARGE SCALE GENOMIC DNA]</scope>
    <source>
        <strain evidence="2">zdho120</strain>
    </source>
</reference>
<evidence type="ECO:0000313" key="2">
    <source>
        <dbReference type="Proteomes" id="UP000198211"/>
    </source>
</evidence>
<dbReference type="Proteomes" id="UP000198211">
    <property type="component" value="Unassembled WGS sequence"/>
</dbReference>
<organism evidence="1 2">
    <name type="scientific">Phytophthora megakarya</name>
    <dbReference type="NCBI Taxonomy" id="4795"/>
    <lineage>
        <taxon>Eukaryota</taxon>
        <taxon>Sar</taxon>
        <taxon>Stramenopiles</taxon>
        <taxon>Oomycota</taxon>
        <taxon>Peronosporomycetes</taxon>
        <taxon>Peronosporales</taxon>
        <taxon>Peronosporaceae</taxon>
        <taxon>Phytophthora</taxon>
    </lineage>
</organism>
<dbReference type="AlphaFoldDB" id="A0A225UDR3"/>
<evidence type="ECO:0000313" key="1">
    <source>
        <dbReference type="EMBL" id="OWY91113.1"/>
    </source>
</evidence>
<protein>
    <submittedName>
        <fullName evidence="1">Uncharacterized protein</fullName>
    </submittedName>
</protein>
<keyword evidence="2" id="KW-1185">Reference proteome</keyword>
<name>A0A225UDR3_9STRA</name>
<comment type="caution">
    <text evidence="1">The sequence shown here is derived from an EMBL/GenBank/DDBJ whole genome shotgun (WGS) entry which is preliminary data.</text>
</comment>
<gene>
    <name evidence="1" type="ORF">PHMEG_00040446</name>
</gene>
<proteinExistence type="predicted"/>
<accession>A0A225UDR3</accession>